<evidence type="ECO:0000256" key="16">
    <source>
        <dbReference type="SAM" id="Phobius"/>
    </source>
</evidence>
<comment type="catalytic activity">
    <reaction evidence="6">
        <text>5-hydroxy-(6E,8Z,11Z,14Z)-eicosatetraenoate + ATP + CoA = 5-hydroxy-(6E,8Z,11Z,14Z)-eicosatetraenoyl-CoA + AMP + diphosphate</text>
        <dbReference type="Rhea" id="RHEA:52108"/>
        <dbReference type="ChEBI" id="CHEBI:30616"/>
        <dbReference type="ChEBI" id="CHEBI:33019"/>
        <dbReference type="ChEBI" id="CHEBI:57287"/>
        <dbReference type="ChEBI" id="CHEBI:65341"/>
        <dbReference type="ChEBI" id="CHEBI:136407"/>
        <dbReference type="ChEBI" id="CHEBI:456215"/>
    </reaction>
    <physiologicalReaction direction="left-to-right" evidence="6">
        <dbReference type="Rhea" id="RHEA:52109"/>
    </physiologicalReaction>
</comment>
<dbReference type="Proteomes" id="UP000694395">
    <property type="component" value="Chromosome 10"/>
</dbReference>
<keyword evidence="16" id="KW-0472">Membrane</keyword>
<comment type="catalytic activity">
    <reaction evidence="15">
        <text>hexadecanoate + ATP + CoA = hexadecanoyl-CoA + AMP + diphosphate</text>
        <dbReference type="Rhea" id="RHEA:30751"/>
        <dbReference type="ChEBI" id="CHEBI:7896"/>
        <dbReference type="ChEBI" id="CHEBI:30616"/>
        <dbReference type="ChEBI" id="CHEBI:33019"/>
        <dbReference type="ChEBI" id="CHEBI:57287"/>
        <dbReference type="ChEBI" id="CHEBI:57379"/>
        <dbReference type="ChEBI" id="CHEBI:456215"/>
    </reaction>
    <physiologicalReaction direction="left-to-right" evidence="15">
        <dbReference type="Rhea" id="RHEA:30752"/>
    </physiologicalReaction>
</comment>
<dbReference type="EC" id="6.2.1.3" evidence="13"/>
<evidence type="ECO:0000256" key="7">
    <source>
        <dbReference type="ARBA" id="ARBA00024484"/>
    </source>
</evidence>
<evidence type="ECO:0000259" key="17">
    <source>
        <dbReference type="Pfam" id="PF00501"/>
    </source>
</evidence>
<keyword evidence="5" id="KW-0067">ATP-binding</keyword>
<keyword evidence="3" id="KW-0547">Nucleotide-binding</keyword>
<keyword evidence="2" id="KW-0436">Ligase</keyword>
<evidence type="ECO:0000313" key="18">
    <source>
        <dbReference type="Ensembl" id="ENSOMYP00000103770.2"/>
    </source>
</evidence>
<dbReference type="InterPro" id="IPR000873">
    <property type="entry name" value="AMP-dep_synth/lig_dom"/>
</dbReference>
<keyword evidence="4" id="KW-0443">Lipid metabolism</keyword>
<keyword evidence="16" id="KW-1133">Transmembrane helix</keyword>
<reference evidence="18" key="1">
    <citation type="submission" date="2020-07" db="EMBL/GenBank/DDBJ databases">
        <title>A long reads based de novo assembly of the rainbow trout Arlee double haploid line genome.</title>
        <authorList>
            <person name="Gao G."/>
            <person name="Palti Y."/>
        </authorList>
    </citation>
    <scope>NUCLEOTIDE SEQUENCE [LARGE SCALE GENOMIC DNA]</scope>
</reference>
<evidence type="ECO:0000256" key="1">
    <source>
        <dbReference type="ARBA" id="ARBA00006432"/>
    </source>
</evidence>
<evidence type="ECO:0000256" key="15">
    <source>
        <dbReference type="ARBA" id="ARBA00049139"/>
    </source>
</evidence>
<dbReference type="GO" id="GO:0005524">
    <property type="term" value="F:ATP binding"/>
    <property type="evidence" value="ECO:0007669"/>
    <property type="project" value="UniProtKB-KW"/>
</dbReference>
<dbReference type="EC" id="6.2.1.15" evidence="12"/>
<evidence type="ECO:0000313" key="19">
    <source>
        <dbReference type="Proteomes" id="UP000694395"/>
    </source>
</evidence>
<proteinExistence type="inferred from homology"/>
<keyword evidence="19" id="KW-1185">Reference proteome</keyword>
<comment type="catalytic activity">
    <reaction evidence="11">
        <text>(E)-hexadec-2-enoate + ATP + CoA = (2E)-hexadecenoyl-CoA + AMP + diphosphate</text>
        <dbReference type="Rhea" id="RHEA:36139"/>
        <dbReference type="ChEBI" id="CHEBI:30616"/>
        <dbReference type="ChEBI" id="CHEBI:33019"/>
        <dbReference type="ChEBI" id="CHEBI:57287"/>
        <dbReference type="ChEBI" id="CHEBI:61526"/>
        <dbReference type="ChEBI" id="CHEBI:72745"/>
        <dbReference type="ChEBI" id="CHEBI:456215"/>
    </reaction>
    <physiologicalReaction direction="left-to-right" evidence="11">
        <dbReference type="Rhea" id="RHEA:36140"/>
    </physiologicalReaction>
</comment>
<comment type="similarity">
    <text evidence="1">Belongs to the ATP-dependent AMP-binding enzyme family.</text>
</comment>
<evidence type="ECO:0000256" key="14">
    <source>
        <dbReference type="ARBA" id="ARBA00032120"/>
    </source>
</evidence>
<feature type="domain" description="AMP-dependent synthetase/ligase" evidence="17">
    <location>
        <begin position="115"/>
        <end position="501"/>
    </location>
</feature>
<dbReference type="GO" id="GO:0047676">
    <property type="term" value="F:arachidonate-CoA ligase activity"/>
    <property type="evidence" value="ECO:0007669"/>
    <property type="project" value="UniProtKB-EC"/>
</dbReference>
<dbReference type="Pfam" id="PF00501">
    <property type="entry name" value="AMP-binding"/>
    <property type="match status" value="1"/>
</dbReference>
<dbReference type="Ensembl" id="ENSOMYT00000112533.2">
    <property type="protein sequence ID" value="ENSOMYP00000103770.2"/>
    <property type="gene ID" value="ENSOMYG00000043214.2"/>
</dbReference>
<evidence type="ECO:0000256" key="9">
    <source>
        <dbReference type="ARBA" id="ARBA00024532"/>
    </source>
</evidence>
<comment type="catalytic activity">
    <reaction evidence="9">
        <text>15-hydroxy-(5Z,8Z,11Z,13E)-eicosatetraenoate + ATP + CoA = 15-hydroxy-(5Z,8Z,11Z,13E)-eicosatetraenoyl-CoA + AMP + diphosphate</text>
        <dbReference type="Rhea" id="RHEA:52116"/>
        <dbReference type="ChEBI" id="CHEBI:30616"/>
        <dbReference type="ChEBI" id="CHEBI:33019"/>
        <dbReference type="ChEBI" id="CHEBI:57287"/>
        <dbReference type="ChEBI" id="CHEBI:78832"/>
        <dbReference type="ChEBI" id="CHEBI:136409"/>
        <dbReference type="ChEBI" id="CHEBI:456215"/>
    </reaction>
    <physiologicalReaction direction="left-to-right" evidence="9">
        <dbReference type="Rhea" id="RHEA:52117"/>
    </physiologicalReaction>
</comment>
<reference evidence="18" key="2">
    <citation type="submission" date="2025-08" db="UniProtKB">
        <authorList>
            <consortium name="Ensembl"/>
        </authorList>
    </citation>
    <scope>IDENTIFICATION</scope>
</reference>
<evidence type="ECO:0000256" key="5">
    <source>
        <dbReference type="ARBA" id="ARBA00022840"/>
    </source>
</evidence>
<dbReference type="AlphaFoldDB" id="A0A8C7WIP5"/>
<accession>A0A8C7WIP5</accession>
<dbReference type="GO" id="GO:0005783">
    <property type="term" value="C:endoplasmic reticulum"/>
    <property type="evidence" value="ECO:0007669"/>
    <property type="project" value="TreeGrafter"/>
</dbReference>
<evidence type="ECO:0000256" key="3">
    <source>
        <dbReference type="ARBA" id="ARBA00022741"/>
    </source>
</evidence>
<dbReference type="GO" id="GO:0016020">
    <property type="term" value="C:membrane"/>
    <property type="evidence" value="ECO:0007669"/>
    <property type="project" value="TreeGrafter"/>
</dbReference>
<reference evidence="18" key="3">
    <citation type="submission" date="2025-09" db="UniProtKB">
        <authorList>
            <consortium name="Ensembl"/>
        </authorList>
    </citation>
    <scope>IDENTIFICATION</scope>
</reference>
<name>A0A8C7WIP5_ONCMY</name>
<organism evidence="18 19">
    <name type="scientific">Oncorhynchus mykiss</name>
    <name type="common">Rainbow trout</name>
    <name type="synonym">Salmo gairdneri</name>
    <dbReference type="NCBI Taxonomy" id="8022"/>
    <lineage>
        <taxon>Eukaryota</taxon>
        <taxon>Metazoa</taxon>
        <taxon>Chordata</taxon>
        <taxon>Craniata</taxon>
        <taxon>Vertebrata</taxon>
        <taxon>Euteleostomi</taxon>
        <taxon>Actinopterygii</taxon>
        <taxon>Neopterygii</taxon>
        <taxon>Teleostei</taxon>
        <taxon>Protacanthopterygii</taxon>
        <taxon>Salmoniformes</taxon>
        <taxon>Salmonidae</taxon>
        <taxon>Salmoninae</taxon>
        <taxon>Oncorhynchus</taxon>
    </lineage>
</organism>
<keyword evidence="16" id="KW-0812">Transmembrane</keyword>
<evidence type="ECO:0000256" key="8">
    <source>
        <dbReference type="ARBA" id="ARBA00024495"/>
    </source>
</evidence>
<evidence type="ECO:0000256" key="2">
    <source>
        <dbReference type="ARBA" id="ARBA00022598"/>
    </source>
</evidence>
<protein>
    <recommendedName>
        <fullName evidence="14">Arachidonate--CoA ligase</fullName>
        <ecNumber evidence="12">6.2.1.15</ecNumber>
        <ecNumber evidence="13">6.2.1.3</ecNumber>
    </recommendedName>
</protein>
<comment type="catalytic activity">
    <reaction evidence="7">
        <text>a long-chain fatty acid + ATP + CoA = a long-chain fatty acyl-CoA + AMP + diphosphate</text>
        <dbReference type="Rhea" id="RHEA:15421"/>
        <dbReference type="ChEBI" id="CHEBI:30616"/>
        <dbReference type="ChEBI" id="CHEBI:33019"/>
        <dbReference type="ChEBI" id="CHEBI:57287"/>
        <dbReference type="ChEBI" id="CHEBI:57560"/>
        <dbReference type="ChEBI" id="CHEBI:83139"/>
        <dbReference type="ChEBI" id="CHEBI:456215"/>
        <dbReference type="EC" id="6.2.1.3"/>
    </reaction>
    <physiologicalReaction direction="left-to-right" evidence="7">
        <dbReference type="Rhea" id="RHEA:15422"/>
    </physiologicalReaction>
</comment>
<dbReference type="SUPFAM" id="SSF56801">
    <property type="entry name" value="Acetyl-CoA synthetase-like"/>
    <property type="match status" value="1"/>
</dbReference>
<evidence type="ECO:0000256" key="13">
    <source>
        <dbReference type="ARBA" id="ARBA00026121"/>
    </source>
</evidence>
<evidence type="ECO:0000256" key="4">
    <source>
        <dbReference type="ARBA" id="ARBA00022832"/>
    </source>
</evidence>
<evidence type="ECO:0000256" key="11">
    <source>
        <dbReference type="ARBA" id="ARBA00024565"/>
    </source>
</evidence>
<comment type="catalytic activity">
    <reaction evidence="10">
        <text>(5Z,8Z,11Z,14Z)-eicosatetraenoate + ATP + CoA = (5Z,8Z,11Z,14Z)-eicosatetraenoyl-CoA + AMP + diphosphate</text>
        <dbReference type="Rhea" id="RHEA:19713"/>
        <dbReference type="ChEBI" id="CHEBI:30616"/>
        <dbReference type="ChEBI" id="CHEBI:32395"/>
        <dbReference type="ChEBI" id="CHEBI:33019"/>
        <dbReference type="ChEBI" id="CHEBI:57287"/>
        <dbReference type="ChEBI" id="CHEBI:57368"/>
        <dbReference type="ChEBI" id="CHEBI:456215"/>
        <dbReference type="EC" id="6.2.1.15"/>
    </reaction>
    <physiologicalReaction direction="left-to-right" evidence="10">
        <dbReference type="Rhea" id="RHEA:19714"/>
    </physiologicalReaction>
</comment>
<dbReference type="CDD" id="cd05927">
    <property type="entry name" value="LC-FACS_euk"/>
    <property type="match status" value="1"/>
</dbReference>
<dbReference type="PANTHER" id="PTHR43272">
    <property type="entry name" value="LONG-CHAIN-FATTY-ACID--COA LIGASE"/>
    <property type="match status" value="1"/>
</dbReference>
<dbReference type="InterPro" id="IPR042099">
    <property type="entry name" value="ANL_N_sf"/>
</dbReference>
<sequence>MERIQTQELQSSLQLPELDELNQFFRSLPISTLVGIGALTAVLAYWLATRPRAISPPCNLQHQSEEVAHEDGVRRSMLGDSPNNLLTHYHEDAKTMYEVFQRGDGPCLGSRLPEKPYKWLSYKEVTNRAEYLGSGLLSQGCTPCPDQFIGVFAQNRPEWIISELACYTYSMVVVPLYDTLGPDAIRYIINTADIVTVICDKPEKAQVLLGNVERQETPGLKRIILMDPFDPALLEEGAGCGVIVQSMQDVEVGIVCRGAQVMGESPLILLHCFLSKGNPKGVMLTHGNVVADFSGFLKVTDVSSIGLWFFPQSVVYCHGGRIGFFQGDIRLLSDDMKALRPTIFPVVPRLLNRMYDKIFSQANTPLKRWLLNFAAKRKGAEVSRGIIRMDSLWDKIFFSKIQASLGGRLRMIVTGAAPASPTVLGFLRAALGCQVYEAYGQTECTAGCTFTTPGDWTSGHVGAPLPCNLIKLVDVAEKNYFARKGEGEVCVKGPNVFKGYLKDPERTAETLDTDGWLHTGDIGRWLPNGTLKIIDRKKHIFKLAQGEYISPEKIENIYIRCEPVTQLYVHGDSLQSCLVAIVVPDPETMPAWALKKGMEGSYRDLCKNTKAIMEDLQRLGKASGLHSFEQVKNIHIHNEQFSIQNGLLTPTLKAKRPELREFFKEKIEDLYENISM</sequence>
<evidence type="ECO:0000256" key="10">
    <source>
        <dbReference type="ARBA" id="ARBA00024548"/>
    </source>
</evidence>
<dbReference type="Gene3D" id="3.40.50.12780">
    <property type="entry name" value="N-terminal domain of ligase-like"/>
    <property type="match status" value="1"/>
</dbReference>
<feature type="transmembrane region" description="Helical" evidence="16">
    <location>
        <begin position="28"/>
        <end position="48"/>
    </location>
</feature>
<keyword evidence="4" id="KW-0276">Fatty acid metabolism</keyword>
<dbReference type="PANTHER" id="PTHR43272:SF54">
    <property type="entry name" value="LONG-CHAIN-FATTY-ACID--COA LIGASE 6"/>
    <property type="match status" value="1"/>
</dbReference>
<dbReference type="GeneTree" id="ENSGT00940000154508"/>
<evidence type="ECO:0000256" key="12">
    <source>
        <dbReference type="ARBA" id="ARBA00026113"/>
    </source>
</evidence>
<dbReference type="InterPro" id="IPR045311">
    <property type="entry name" value="LC-FACS_euk"/>
</dbReference>
<evidence type="ECO:0000256" key="6">
    <source>
        <dbReference type="ARBA" id="ARBA00024469"/>
    </source>
</evidence>
<comment type="catalytic activity">
    <reaction evidence="8">
        <text>12-hydroxy-(5Z,8Z,10E,14Z)-eicosatetraenoate + ATP + CoA = 12-hydroxy-(5Z,8Z,10E,14Z)-eicosatetraenoyl-CoA + AMP + diphosphate</text>
        <dbReference type="Rhea" id="RHEA:52112"/>
        <dbReference type="ChEBI" id="CHEBI:30616"/>
        <dbReference type="ChEBI" id="CHEBI:33019"/>
        <dbReference type="ChEBI" id="CHEBI:57287"/>
        <dbReference type="ChEBI" id="CHEBI:90718"/>
        <dbReference type="ChEBI" id="CHEBI:136408"/>
        <dbReference type="ChEBI" id="CHEBI:456215"/>
    </reaction>
    <physiologicalReaction direction="left-to-right" evidence="8">
        <dbReference type="Rhea" id="RHEA:52113"/>
    </physiologicalReaction>
</comment>